<dbReference type="Proteomes" id="UP001374535">
    <property type="component" value="Chromosome 2"/>
</dbReference>
<name>A0AAQ3P1M0_VIGMU</name>
<proteinExistence type="predicted"/>
<protein>
    <submittedName>
        <fullName evidence="1">Uncharacterized protein</fullName>
    </submittedName>
</protein>
<evidence type="ECO:0000313" key="1">
    <source>
        <dbReference type="EMBL" id="WVZ18957.1"/>
    </source>
</evidence>
<feature type="non-terminal residue" evidence="1">
    <location>
        <position position="178"/>
    </location>
</feature>
<organism evidence="1 2">
    <name type="scientific">Vigna mungo</name>
    <name type="common">Black gram</name>
    <name type="synonym">Phaseolus mungo</name>
    <dbReference type="NCBI Taxonomy" id="3915"/>
    <lineage>
        <taxon>Eukaryota</taxon>
        <taxon>Viridiplantae</taxon>
        <taxon>Streptophyta</taxon>
        <taxon>Embryophyta</taxon>
        <taxon>Tracheophyta</taxon>
        <taxon>Spermatophyta</taxon>
        <taxon>Magnoliopsida</taxon>
        <taxon>eudicotyledons</taxon>
        <taxon>Gunneridae</taxon>
        <taxon>Pentapetalae</taxon>
        <taxon>rosids</taxon>
        <taxon>fabids</taxon>
        <taxon>Fabales</taxon>
        <taxon>Fabaceae</taxon>
        <taxon>Papilionoideae</taxon>
        <taxon>50 kb inversion clade</taxon>
        <taxon>NPAAA clade</taxon>
        <taxon>indigoferoid/millettioid clade</taxon>
        <taxon>Phaseoleae</taxon>
        <taxon>Vigna</taxon>
    </lineage>
</organism>
<evidence type="ECO:0000313" key="2">
    <source>
        <dbReference type="Proteomes" id="UP001374535"/>
    </source>
</evidence>
<accession>A0AAQ3P1M0</accession>
<dbReference type="AlphaFoldDB" id="A0AAQ3P1M0"/>
<gene>
    <name evidence="1" type="ORF">V8G54_006279</name>
</gene>
<sequence length="178" mass="20169">MSVFRIEHSDERRNCSEHCEIRSRFSIFLRQRPHSLRRDSPHREVFFEQLLHHSLQLRQCLLLPLRLRIRFRLRRVQQIRQLLRPLLLLCMASHGAEVSNVSFAAATLAIAVAGGAAAADGIEDQAAKHAEVAASSGIFLRVSVVESDGSNAIPVTVCHSPATYIGEREREREREGKR</sequence>
<dbReference type="EMBL" id="CP144699">
    <property type="protein sequence ID" value="WVZ18957.1"/>
    <property type="molecule type" value="Genomic_DNA"/>
</dbReference>
<reference evidence="1 2" key="1">
    <citation type="journal article" date="2023" name="Life. Sci Alliance">
        <title>Evolutionary insights into 3D genome organization and epigenetic landscape of Vigna mungo.</title>
        <authorList>
            <person name="Junaid A."/>
            <person name="Singh B."/>
            <person name="Bhatia S."/>
        </authorList>
    </citation>
    <scope>NUCLEOTIDE SEQUENCE [LARGE SCALE GENOMIC DNA]</scope>
    <source>
        <strain evidence="1">Urdbean</strain>
    </source>
</reference>
<keyword evidence="2" id="KW-1185">Reference proteome</keyword>